<dbReference type="CDD" id="cd06171">
    <property type="entry name" value="Sigma70_r4"/>
    <property type="match status" value="1"/>
</dbReference>
<dbReference type="SUPFAM" id="SSF88659">
    <property type="entry name" value="Sigma3 and sigma4 domains of RNA polymerase sigma factors"/>
    <property type="match status" value="1"/>
</dbReference>
<dbReference type="PANTHER" id="PTHR43133">
    <property type="entry name" value="RNA POLYMERASE ECF-TYPE SIGMA FACTO"/>
    <property type="match status" value="1"/>
</dbReference>
<keyword evidence="2" id="KW-0805">Transcription regulation</keyword>
<dbReference type="AlphaFoldDB" id="A0A7W6ERN0"/>
<sequence>MIFKRKSSATTWQEVLEGCLRRDTKAQRQLYERYANFAKNTCLRYAQNEVEAEEMASDGFLKVFDKIEKYDSTQPFEGWLKRIMINTAIDHYRRNSHKISWSDLDEASQVPYSDSYYKDEHLVNITADEIMMFVQRLPASYRAVFSLSVVEGYNHNEIAEMLGISESASRSNLSKAKAKLQSWISAYVIQQDEITHKHE</sequence>
<dbReference type="InterPro" id="IPR007627">
    <property type="entry name" value="RNA_pol_sigma70_r2"/>
</dbReference>
<dbReference type="GO" id="GO:0006352">
    <property type="term" value="P:DNA-templated transcription initiation"/>
    <property type="evidence" value="ECO:0007669"/>
    <property type="project" value="InterPro"/>
</dbReference>
<evidence type="ECO:0000259" key="6">
    <source>
        <dbReference type="Pfam" id="PF08281"/>
    </source>
</evidence>
<gene>
    <name evidence="7" type="ORF">FHS57_003590</name>
</gene>
<protein>
    <submittedName>
        <fullName evidence="7">RNA polymerase sigma-70 factor (ECF subfamily)</fullName>
    </submittedName>
</protein>
<evidence type="ECO:0000256" key="4">
    <source>
        <dbReference type="ARBA" id="ARBA00023163"/>
    </source>
</evidence>
<dbReference type="PANTHER" id="PTHR43133:SF46">
    <property type="entry name" value="RNA POLYMERASE SIGMA-70 FACTOR ECF SUBFAMILY"/>
    <property type="match status" value="1"/>
</dbReference>
<evidence type="ECO:0000256" key="3">
    <source>
        <dbReference type="ARBA" id="ARBA00023082"/>
    </source>
</evidence>
<dbReference type="InterPro" id="IPR013249">
    <property type="entry name" value="RNA_pol_sigma70_r4_t2"/>
</dbReference>
<feature type="domain" description="RNA polymerase sigma factor 70 region 4 type 2" evidence="6">
    <location>
        <begin position="128"/>
        <end position="180"/>
    </location>
</feature>
<organism evidence="7 8">
    <name type="scientific">Runella defluvii</name>
    <dbReference type="NCBI Taxonomy" id="370973"/>
    <lineage>
        <taxon>Bacteria</taxon>
        <taxon>Pseudomonadati</taxon>
        <taxon>Bacteroidota</taxon>
        <taxon>Cytophagia</taxon>
        <taxon>Cytophagales</taxon>
        <taxon>Spirosomataceae</taxon>
        <taxon>Runella</taxon>
    </lineage>
</organism>
<dbReference type="EMBL" id="JACIBY010000007">
    <property type="protein sequence ID" value="MBB3839581.1"/>
    <property type="molecule type" value="Genomic_DNA"/>
</dbReference>
<dbReference type="GO" id="GO:0003677">
    <property type="term" value="F:DNA binding"/>
    <property type="evidence" value="ECO:0007669"/>
    <property type="project" value="InterPro"/>
</dbReference>
<comment type="similarity">
    <text evidence="1">Belongs to the sigma-70 factor family. ECF subfamily.</text>
</comment>
<dbReference type="RefSeq" id="WP_183976242.1">
    <property type="nucleotide sequence ID" value="NZ_JACIBY010000007.1"/>
</dbReference>
<keyword evidence="8" id="KW-1185">Reference proteome</keyword>
<dbReference type="Gene3D" id="1.10.1740.10">
    <property type="match status" value="1"/>
</dbReference>
<dbReference type="InterPro" id="IPR013325">
    <property type="entry name" value="RNA_pol_sigma_r2"/>
</dbReference>
<reference evidence="7 8" key="1">
    <citation type="submission" date="2020-08" db="EMBL/GenBank/DDBJ databases">
        <title>Genomic Encyclopedia of Type Strains, Phase IV (KMG-IV): sequencing the most valuable type-strain genomes for metagenomic binning, comparative biology and taxonomic classification.</title>
        <authorList>
            <person name="Goeker M."/>
        </authorList>
    </citation>
    <scope>NUCLEOTIDE SEQUENCE [LARGE SCALE GENOMIC DNA]</scope>
    <source>
        <strain evidence="7 8">DSM 17976</strain>
    </source>
</reference>
<evidence type="ECO:0000256" key="2">
    <source>
        <dbReference type="ARBA" id="ARBA00023015"/>
    </source>
</evidence>
<keyword evidence="4" id="KW-0804">Transcription</keyword>
<name>A0A7W6ERN0_9BACT</name>
<dbReference type="InterPro" id="IPR014284">
    <property type="entry name" value="RNA_pol_sigma-70_dom"/>
</dbReference>
<dbReference type="Pfam" id="PF08281">
    <property type="entry name" value="Sigma70_r4_2"/>
    <property type="match status" value="1"/>
</dbReference>
<dbReference type="GO" id="GO:0016987">
    <property type="term" value="F:sigma factor activity"/>
    <property type="evidence" value="ECO:0007669"/>
    <property type="project" value="UniProtKB-KW"/>
</dbReference>
<accession>A0A7W6ERN0</accession>
<dbReference type="InterPro" id="IPR036388">
    <property type="entry name" value="WH-like_DNA-bd_sf"/>
</dbReference>
<evidence type="ECO:0000259" key="5">
    <source>
        <dbReference type="Pfam" id="PF04542"/>
    </source>
</evidence>
<dbReference type="NCBIfam" id="TIGR02937">
    <property type="entry name" value="sigma70-ECF"/>
    <property type="match status" value="1"/>
</dbReference>
<dbReference type="InterPro" id="IPR039425">
    <property type="entry name" value="RNA_pol_sigma-70-like"/>
</dbReference>
<evidence type="ECO:0000256" key="1">
    <source>
        <dbReference type="ARBA" id="ARBA00010641"/>
    </source>
</evidence>
<feature type="domain" description="RNA polymerase sigma-70 region 2" evidence="5">
    <location>
        <begin position="30"/>
        <end position="96"/>
    </location>
</feature>
<dbReference type="Gene3D" id="1.10.10.10">
    <property type="entry name" value="Winged helix-like DNA-binding domain superfamily/Winged helix DNA-binding domain"/>
    <property type="match status" value="1"/>
</dbReference>
<dbReference type="SUPFAM" id="SSF88946">
    <property type="entry name" value="Sigma2 domain of RNA polymerase sigma factors"/>
    <property type="match status" value="1"/>
</dbReference>
<dbReference type="Proteomes" id="UP000541352">
    <property type="component" value="Unassembled WGS sequence"/>
</dbReference>
<dbReference type="InterPro" id="IPR013324">
    <property type="entry name" value="RNA_pol_sigma_r3/r4-like"/>
</dbReference>
<dbReference type="Pfam" id="PF04542">
    <property type="entry name" value="Sigma70_r2"/>
    <property type="match status" value="1"/>
</dbReference>
<proteinExistence type="inferred from homology"/>
<evidence type="ECO:0000313" key="7">
    <source>
        <dbReference type="EMBL" id="MBB3839581.1"/>
    </source>
</evidence>
<keyword evidence="3" id="KW-0731">Sigma factor</keyword>
<evidence type="ECO:0000313" key="8">
    <source>
        <dbReference type="Proteomes" id="UP000541352"/>
    </source>
</evidence>
<comment type="caution">
    <text evidence="7">The sequence shown here is derived from an EMBL/GenBank/DDBJ whole genome shotgun (WGS) entry which is preliminary data.</text>
</comment>